<dbReference type="GO" id="GO:0071044">
    <property type="term" value="P:histone mRNA catabolic process"/>
    <property type="evidence" value="ECO:0007669"/>
    <property type="project" value="TreeGrafter"/>
</dbReference>
<dbReference type="GO" id="GO:0003727">
    <property type="term" value="F:single-stranded RNA binding"/>
    <property type="evidence" value="ECO:0007669"/>
    <property type="project" value="TreeGrafter"/>
</dbReference>
<name>A0A7R9U4W7_9STRA</name>
<feature type="region of interest" description="Disordered" evidence="1">
    <location>
        <begin position="622"/>
        <end position="685"/>
    </location>
</feature>
<dbReference type="GO" id="GO:0000176">
    <property type="term" value="C:nuclear exosome (RNase complex)"/>
    <property type="evidence" value="ECO:0007669"/>
    <property type="project" value="TreeGrafter"/>
</dbReference>
<evidence type="ECO:0000313" key="3">
    <source>
        <dbReference type="EMBL" id="CAD8252837.1"/>
    </source>
</evidence>
<dbReference type="GO" id="GO:0071037">
    <property type="term" value="P:nuclear polyadenylation-dependent snRNA catabolic process"/>
    <property type="evidence" value="ECO:0007669"/>
    <property type="project" value="TreeGrafter"/>
</dbReference>
<dbReference type="Gene3D" id="3.30.420.10">
    <property type="entry name" value="Ribonuclease H-like superfamily/Ribonuclease H"/>
    <property type="match status" value="1"/>
</dbReference>
<feature type="compositionally biased region" description="Gly residues" evidence="1">
    <location>
        <begin position="624"/>
        <end position="646"/>
    </location>
</feature>
<organism evidence="3">
    <name type="scientific">Pinguiococcus pyrenoidosus</name>
    <dbReference type="NCBI Taxonomy" id="172671"/>
    <lineage>
        <taxon>Eukaryota</taxon>
        <taxon>Sar</taxon>
        <taxon>Stramenopiles</taxon>
        <taxon>Ochrophyta</taxon>
        <taxon>Pinguiophyceae</taxon>
        <taxon>Pinguiochrysidales</taxon>
        <taxon>Pinguiochrysidaceae</taxon>
        <taxon>Pinguiococcus</taxon>
    </lineage>
</organism>
<reference evidence="3" key="1">
    <citation type="submission" date="2021-01" db="EMBL/GenBank/DDBJ databases">
        <authorList>
            <person name="Corre E."/>
            <person name="Pelletier E."/>
            <person name="Niang G."/>
            <person name="Scheremetjew M."/>
            <person name="Finn R."/>
            <person name="Kale V."/>
            <person name="Holt S."/>
            <person name="Cochrane G."/>
            <person name="Meng A."/>
            <person name="Brown T."/>
            <person name="Cohen L."/>
        </authorList>
    </citation>
    <scope>NUCLEOTIDE SEQUENCE</scope>
    <source>
        <strain evidence="3">CCMP2078</strain>
    </source>
</reference>
<dbReference type="Pfam" id="PF01612">
    <property type="entry name" value="DNA_pol_A_exo1"/>
    <property type="match status" value="1"/>
</dbReference>
<evidence type="ECO:0000259" key="2">
    <source>
        <dbReference type="SMART" id="SM00474"/>
    </source>
</evidence>
<accession>A0A7R9U4W7</accession>
<dbReference type="InterPro" id="IPR012337">
    <property type="entry name" value="RNaseH-like_sf"/>
</dbReference>
<dbReference type="InterPro" id="IPR044876">
    <property type="entry name" value="HRDC_dom_sf"/>
</dbReference>
<dbReference type="InterPro" id="IPR036397">
    <property type="entry name" value="RNaseH_sf"/>
</dbReference>
<feature type="region of interest" description="Disordered" evidence="1">
    <location>
        <begin position="717"/>
        <end position="781"/>
    </location>
</feature>
<dbReference type="GO" id="GO:0071038">
    <property type="term" value="P:TRAMP-dependent tRNA surveillance pathway"/>
    <property type="evidence" value="ECO:0007669"/>
    <property type="project" value="TreeGrafter"/>
</dbReference>
<dbReference type="InterPro" id="IPR045092">
    <property type="entry name" value="Rrp6-like"/>
</dbReference>
<proteinExistence type="predicted"/>
<dbReference type="GO" id="GO:0071035">
    <property type="term" value="P:nuclear polyadenylation-dependent rRNA catabolic process"/>
    <property type="evidence" value="ECO:0007669"/>
    <property type="project" value="TreeGrafter"/>
</dbReference>
<gene>
    <name evidence="3" type="ORF">PPYR1160_LOCUS2329</name>
</gene>
<evidence type="ECO:0000256" key="1">
    <source>
        <dbReference type="SAM" id="MobiDB-lite"/>
    </source>
</evidence>
<dbReference type="AlphaFoldDB" id="A0A7R9U4W7"/>
<dbReference type="Gene3D" id="1.10.150.80">
    <property type="entry name" value="HRDC domain"/>
    <property type="match status" value="1"/>
</dbReference>
<dbReference type="GO" id="GO:0071040">
    <property type="term" value="P:nuclear polyadenylation-dependent antisense transcript catabolic process"/>
    <property type="evidence" value="ECO:0007669"/>
    <property type="project" value="TreeGrafter"/>
</dbReference>
<feature type="compositionally biased region" description="Gly residues" evidence="1">
    <location>
        <begin position="653"/>
        <end position="667"/>
    </location>
</feature>
<dbReference type="GO" id="GO:0071051">
    <property type="term" value="P:poly(A)-dependent snoRNA 3'-end processing"/>
    <property type="evidence" value="ECO:0007669"/>
    <property type="project" value="TreeGrafter"/>
</dbReference>
<sequence length="781" mass="84558">MQLSTRAQDYVIDMLALRGRVSAHLGKLFMNENFVKVLHGADHDVIWLQRDAGLYLVNYFDTAIAAKELAYKSHSLAHLLEKHCAVQKDKKMQLADWRVRPLSEEMMRYALSDTFYLLDIYAQLRIELHAKGSASAVQAVLEASKEVALRRYEHERFNASGYLGVLSKIRPPAGSAPKSPSDRLDWDLQEKCLAALWDWRDAVARYEDESVGYTLSVTNMLLLSRLYFEKNRAKAASKGNMMEDVELSDLRGALSPLPTLVETYKEHMVRLLNAAATSNDAEIAAVLSEYDVDEGDIVEDLRSTFKTPRRRPTDPELDDEMQEVQILSGARPPRSSQAFSQASTPLPLLNAANTAELTRFRTSTSPFVFTPPPIGPSFETSLSFDGTTSPTMRVAQPSPVLGTAALYSQAGWSIQVEEDAKPGSEASLKPASGFALGDEARLEGVDEAKADSVRKGLNREPLFSLSVADFLEESAETDTKNILEAVLGSIVTGEEEMDTDVAKADDGAEADGTTDGAADEGATIPQSLEEIYHVSNRNRKRNKDKKKLKYMTQEEAQAFLAKRGPAEGGVKGVQQSQIVREMSSEKRIVASKEDTINFMEAIGWINSEQRDSLRETYVANAHQGGPGSSAGGMPGSGPGMGMGAAGGAPVAGQGSGMAAGGGPGVGYHGNQQRQRHPAGNARPQMNATANAAYRGNTGNRYDRTLAAIGAFGGTGAAMGQGDAPGGPREKPKVNANPFLPAQGFNRGGQRNSGAKQGHHRGGGGRRNQRDGRSMTYRSYQH</sequence>
<dbReference type="EMBL" id="HBEA01003129">
    <property type="protein sequence ID" value="CAD8252837.1"/>
    <property type="molecule type" value="Transcribed_RNA"/>
</dbReference>
<feature type="domain" description="3'-5' exonuclease" evidence="2">
    <location>
        <begin position="1"/>
        <end position="129"/>
    </location>
</feature>
<dbReference type="PANTHER" id="PTHR12124:SF47">
    <property type="entry name" value="EXOSOME COMPONENT 10"/>
    <property type="match status" value="1"/>
</dbReference>
<protein>
    <recommendedName>
        <fullName evidence="2">3'-5' exonuclease domain-containing protein</fullName>
    </recommendedName>
</protein>
<dbReference type="InterPro" id="IPR002562">
    <property type="entry name" value="3'-5'_exonuclease_dom"/>
</dbReference>
<dbReference type="GO" id="GO:0000467">
    <property type="term" value="P:exonucleolytic trimming to generate mature 3'-end of 5.8S rRNA from tricistronic rRNA transcript (SSU-rRNA, 5.8S rRNA, LSU-rRNA)"/>
    <property type="evidence" value="ECO:0007669"/>
    <property type="project" value="InterPro"/>
</dbReference>
<dbReference type="SMART" id="SM00474">
    <property type="entry name" value="35EXOc"/>
    <property type="match status" value="1"/>
</dbReference>
<dbReference type="GO" id="GO:0071039">
    <property type="term" value="P:nuclear polyadenylation-dependent CUT catabolic process"/>
    <property type="evidence" value="ECO:0007669"/>
    <property type="project" value="TreeGrafter"/>
</dbReference>
<dbReference type="SUPFAM" id="SSF53098">
    <property type="entry name" value="Ribonuclease H-like"/>
    <property type="match status" value="1"/>
</dbReference>
<dbReference type="GO" id="GO:0000175">
    <property type="term" value="F:3'-5'-RNA exonuclease activity"/>
    <property type="evidence" value="ECO:0007669"/>
    <property type="project" value="InterPro"/>
</dbReference>
<dbReference type="GO" id="GO:0005730">
    <property type="term" value="C:nucleolus"/>
    <property type="evidence" value="ECO:0007669"/>
    <property type="project" value="TreeGrafter"/>
</dbReference>
<dbReference type="GO" id="GO:0071036">
    <property type="term" value="P:nuclear polyadenylation-dependent snoRNA catabolic process"/>
    <property type="evidence" value="ECO:0007669"/>
    <property type="project" value="TreeGrafter"/>
</dbReference>
<dbReference type="PANTHER" id="PTHR12124">
    <property type="entry name" value="POLYMYOSITIS/SCLERODERMA AUTOANTIGEN-RELATED"/>
    <property type="match status" value="1"/>
</dbReference>